<evidence type="ECO:0000313" key="2">
    <source>
        <dbReference type="Proteomes" id="UP000008815"/>
    </source>
</evidence>
<gene>
    <name evidence="1" type="ordered locus">BMULJ_00316</name>
</gene>
<protein>
    <recommendedName>
        <fullName evidence="3">DUF3304 domain-containing protein</fullName>
    </recommendedName>
</protein>
<dbReference type="EMBL" id="AP009385">
    <property type="protein sequence ID" value="BAG42291.1"/>
    <property type="molecule type" value="Genomic_DNA"/>
</dbReference>
<dbReference type="Proteomes" id="UP000008815">
    <property type="component" value="Chromosome 1"/>
</dbReference>
<evidence type="ECO:0008006" key="3">
    <source>
        <dbReference type="Google" id="ProtNLM"/>
    </source>
</evidence>
<dbReference type="KEGG" id="bmj:BMULJ_00316"/>
<proteinExistence type="predicted"/>
<reference evidence="1 2" key="1">
    <citation type="submission" date="2007-04" db="EMBL/GenBank/DDBJ databases">
        <title>Complete genome sequence of Burkholderia multivorans ATCC 17616.</title>
        <authorList>
            <person name="Ohtsubo Y."/>
            <person name="Yamashita A."/>
            <person name="Kurokawa K."/>
            <person name="Takami H."/>
            <person name="Yuhara S."/>
            <person name="Nishiyama E."/>
            <person name="Endo R."/>
            <person name="Miyazaki R."/>
            <person name="Ono A."/>
            <person name="Yano K."/>
            <person name="Ito M."/>
            <person name="Sota M."/>
            <person name="Yuji N."/>
            <person name="Hattori M."/>
            <person name="Tsuda M."/>
        </authorList>
    </citation>
    <scope>NUCLEOTIDE SEQUENCE [LARGE SCALE GENOMIC DNA]</scope>
    <source>
        <strain evidence="2">ATCC 17616 / 249</strain>
    </source>
</reference>
<evidence type="ECO:0000313" key="1">
    <source>
        <dbReference type="EMBL" id="BAG42291.1"/>
    </source>
</evidence>
<name>A0A0H3KBT6_BURM1</name>
<keyword evidence="2" id="KW-1185">Reference proteome</keyword>
<sequence length="554" mass="61898">MSGDENFLPPAVARAVWSAILPNALAVARTLAVLRIAAANLLFASITACSKSEPTYVAVSTEALNYLPYKLVRFTITDQYGNRVRGGGDLEPGAGEGSIACCYSLKGTNFKVQWTYYDADDWRPGEQVKKQQPEANASLAPTNAPDSIGSRILEIHFYPDHHVELAFPGEMLGSTRLPIVNVSRELTKRYGKQLDEKYGDNDVQLHRRISRTICRVPVVAVLATAMLLSACDKPSPEPVYGGLSVEGFNYLPYNLTRFTVTDKYGNKASGGGDLIPGSGEGSVSCCYTLKGTEFTVDWTYYDIDKHVDPYAPLEKIHETARVHLPPTEMSGTAGETILGIHFYPDNHVELEFRHDLRGTRILYVEVWDWVRKHHKQLLNPSNDDEAVEYRRAARLAAAGWTRYRLTDTGDLQQYVYFTLLNPGFDEYPAVRKIINETEGKPGAFGDAMQNLSPEVVNDIKRFDTKGRAGVDPDFDDSGLHPVDRTPKTVRTKRANSELAYKHDDCIPCGGIVHMGFFFDGFARHRDMDDPDTSHPCPRVEVDRVMPMPRHCKMR</sequence>
<dbReference type="STRING" id="395019.BMULJ_00316"/>
<dbReference type="eggNOG" id="ENOG5030YBY">
    <property type="taxonomic scope" value="Bacteria"/>
</dbReference>
<dbReference type="AlphaFoldDB" id="A0A0H3KBT6"/>
<accession>A0A0H3KBT6</accession>
<organism evidence="1 2">
    <name type="scientific">Burkholderia multivorans (strain ATCC 17616 / 249)</name>
    <dbReference type="NCBI Taxonomy" id="395019"/>
    <lineage>
        <taxon>Bacteria</taxon>
        <taxon>Pseudomonadati</taxon>
        <taxon>Pseudomonadota</taxon>
        <taxon>Betaproteobacteria</taxon>
        <taxon>Burkholderiales</taxon>
        <taxon>Burkholderiaceae</taxon>
        <taxon>Burkholderia</taxon>
        <taxon>Burkholderia cepacia complex</taxon>
    </lineage>
</organism>
<dbReference type="HOGENOM" id="CLU_491505_0_0_4"/>